<name>A0ABT3G6K3_9BACT</name>
<comment type="caution">
    <text evidence="1">The sequence shown here is derived from an EMBL/GenBank/DDBJ whole genome shotgun (WGS) entry which is preliminary data.</text>
</comment>
<evidence type="ECO:0000313" key="2">
    <source>
        <dbReference type="Proteomes" id="UP001165653"/>
    </source>
</evidence>
<dbReference type="InterPro" id="IPR003749">
    <property type="entry name" value="ThiS/MoaD-like"/>
</dbReference>
<gene>
    <name evidence="1" type="primary">thiS</name>
    <name evidence="1" type="ORF">OJ996_17880</name>
</gene>
<dbReference type="InterPro" id="IPR016155">
    <property type="entry name" value="Mopterin_synth/thiamin_S_b"/>
</dbReference>
<dbReference type="Pfam" id="PF02597">
    <property type="entry name" value="ThiS"/>
    <property type="match status" value="1"/>
</dbReference>
<dbReference type="SUPFAM" id="SSF54285">
    <property type="entry name" value="MoaD/ThiS"/>
    <property type="match status" value="1"/>
</dbReference>
<organism evidence="1 2">
    <name type="scientific">Luteolibacter rhizosphaerae</name>
    <dbReference type="NCBI Taxonomy" id="2989719"/>
    <lineage>
        <taxon>Bacteria</taxon>
        <taxon>Pseudomonadati</taxon>
        <taxon>Verrucomicrobiota</taxon>
        <taxon>Verrucomicrobiia</taxon>
        <taxon>Verrucomicrobiales</taxon>
        <taxon>Verrucomicrobiaceae</taxon>
        <taxon>Luteolibacter</taxon>
    </lineage>
</organism>
<protein>
    <submittedName>
        <fullName evidence="1">Sulfur carrier protein ThiS</fullName>
    </submittedName>
</protein>
<keyword evidence="2" id="KW-1185">Reference proteome</keyword>
<proteinExistence type="predicted"/>
<dbReference type="RefSeq" id="WP_264515008.1">
    <property type="nucleotide sequence ID" value="NZ_JAPDDR010000009.1"/>
</dbReference>
<dbReference type="CDD" id="cd00565">
    <property type="entry name" value="Ubl_ThiS"/>
    <property type="match status" value="1"/>
</dbReference>
<dbReference type="Proteomes" id="UP001165653">
    <property type="component" value="Unassembled WGS sequence"/>
</dbReference>
<evidence type="ECO:0000313" key="1">
    <source>
        <dbReference type="EMBL" id="MCW1915460.1"/>
    </source>
</evidence>
<dbReference type="PANTHER" id="PTHR34472">
    <property type="entry name" value="SULFUR CARRIER PROTEIN THIS"/>
    <property type="match status" value="1"/>
</dbReference>
<sequence>MTITLNGQPRGFDAATLTVEGLLAEVGLAGRPVVVEVDLEAVFPADYAGTALRDGSSVEIVTIAAGG</sequence>
<dbReference type="Gene3D" id="3.10.20.30">
    <property type="match status" value="1"/>
</dbReference>
<accession>A0ABT3G6K3</accession>
<dbReference type="InterPro" id="IPR010035">
    <property type="entry name" value="Thi_S"/>
</dbReference>
<dbReference type="PANTHER" id="PTHR34472:SF1">
    <property type="entry name" value="SULFUR CARRIER PROTEIN THIS"/>
    <property type="match status" value="1"/>
</dbReference>
<reference evidence="1" key="1">
    <citation type="submission" date="2022-10" db="EMBL/GenBank/DDBJ databases">
        <title>Luteolibacter sp. GHJ8, whole genome shotgun sequencing project.</title>
        <authorList>
            <person name="Zhao G."/>
            <person name="Shen L."/>
        </authorList>
    </citation>
    <scope>NUCLEOTIDE SEQUENCE</scope>
    <source>
        <strain evidence="1">GHJ8</strain>
    </source>
</reference>
<dbReference type="NCBIfam" id="TIGR01683">
    <property type="entry name" value="thiS"/>
    <property type="match status" value="1"/>
</dbReference>
<dbReference type="EMBL" id="JAPDDR010000009">
    <property type="protein sequence ID" value="MCW1915460.1"/>
    <property type="molecule type" value="Genomic_DNA"/>
</dbReference>
<dbReference type="InterPro" id="IPR012675">
    <property type="entry name" value="Beta-grasp_dom_sf"/>
</dbReference>